<accession>A0A8B7CA88</accession>
<protein>
    <submittedName>
        <fullName evidence="4">RPM1-interacting protein 4-like isoform X1</fullName>
    </submittedName>
</protein>
<feature type="region of interest" description="Disordered" evidence="1">
    <location>
        <begin position="31"/>
        <end position="256"/>
    </location>
</feature>
<dbReference type="GeneID" id="103710827"/>
<evidence type="ECO:0000313" key="3">
    <source>
        <dbReference type="Proteomes" id="UP000228380"/>
    </source>
</evidence>
<dbReference type="GO" id="GO:0005886">
    <property type="term" value="C:plasma membrane"/>
    <property type="evidence" value="ECO:0007669"/>
    <property type="project" value="TreeGrafter"/>
</dbReference>
<dbReference type="RefSeq" id="XP_008794948.1">
    <property type="nucleotide sequence ID" value="XM_008796726.4"/>
</dbReference>
<feature type="compositionally biased region" description="Basic and acidic residues" evidence="1">
    <location>
        <begin position="98"/>
        <end position="126"/>
    </location>
</feature>
<keyword evidence="3" id="KW-1185">Reference proteome</keyword>
<dbReference type="KEGG" id="pda:103710827"/>
<proteinExistence type="predicted"/>
<feature type="compositionally biased region" description="Low complexity" evidence="1">
    <location>
        <begin position="142"/>
        <end position="153"/>
    </location>
</feature>
<evidence type="ECO:0000313" key="4">
    <source>
        <dbReference type="RefSeq" id="XP_008794948.1"/>
    </source>
</evidence>
<feature type="compositionally biased region" description="Basic and acidic residues" evidence="1">
    <location>
        <begin position="74"/>
        <end position="90"/>
    </location>
</feature>
<feature type="compositionally biased region" description="Basic and acidic residues" evidence="1">
    <location>
        <begin position="237"/>
        <end position="247"/>
    </location>
</feature>
<evidence type="ECO:0000256" key="1">
    <source>
        <dbReference type="SAM" id="MobiDB-lite"/>
    </source>
</evidence>
<dbReference type="Proteomes" id="UP000228380">
    <property type="component" value="Chromosome 14"/>
</dbReference>
<organism evidence="3 4">
    <name type="scientific">Phoenix dactylifera</name>
    <name type="common">Date palm</name>
    <dbReference type="NCBI Taxonomy" id="42345"/>
    <lineage>
        <taxon>Eukaryota</taxon>
        <taxon>Viridiplantae</taxon>
        <taxon>Streptophyta</taxon>
        <taxon>Embryophyta</taxon>
        <taxon>Tracheophyta</taxon>
        <taxon>Spermatophyta</taxon>
        <taxon>Magnoliopsida</taxon>
        <taxon>Liliopsida</taxon>
        <taxon>Arecaceae</taxon>
        <taxon>Coryphoideae</taxon>
        <taxon>Phoeniceae</taxon>
        <taxon>Phoenix</taxon>
    </lineage>
</organism>
<evidence type="ECO:0000259" key="2">
    <source>
        <dbReference type="Pfam" id="PF05627"/>
    </source>
</evidence>
<dbReference type="Pfam" id="PF05627">
    <property type="entry name" value="AvrRpt-cleavage"/>
    <property type="match status" value="2"/>
</dbReference>
<feature type="domain" description="RIN4 pathogenic type III effector avirulence factor Avr cleavage site" evidence="2">
    <location>
        <begin position="188"/>
        <end position="218"/>
    </location>
</feature>
<reference evidence="4" key="2">
    <citation type="submission" date="2025-08" db="UniProtKB">
        <authorList>
            <consortium name="RefSeq"/>
        </authorList>
    </citation>
    <scope>IDENTIFICATION</scope>
    <source>
        <tissue evidence="4">Young leaves</tissue>
    </source>
</reference>
<dbReference type="PANTHER" id="PTHR33159">
    <property type="entry name" value="RPM1-INTERACTING PROTEIN 4 (RIN4) FAMILY PROTEIN"/>
    <property type="match status" value="1"/>
</dbReference>
<reference evidence="3" key="1">
    <citation type="journal article" date="2019" name="Nat. Commun.">
        <title>Genome-wide association mapping of date palm fruit traits.</title>
        <authorList>
            <person name="Hazzouri K.M."/>
            <person name="Gros-Balthazard M."/>
            <person name="Flowers J.M."/>
            <person name="Copetti D."/>
            <person name="Lemansour A."/>
            <person name="Lebrun M."/>
            <person name="Masmoudi K."/>
            <person name="Ferrand S."/>
            <person name="Dhar M.I."/>
            <person name="Fresquez Z.A."/>
            <person name="Rosas U."/>
            <person name="Zhang J."/>
            <person name="Talag J."/>
            <person name="Lee S."/>
            <person name="Kudrna D."/>
            <person name="Powell R.F."/>
            <person name="Leitch I.J."/>
            <person name="Krueger R.R."/>
            <person name="Wing R.A."/>
            <person name="Amiri K.M.A."/>
            <person name="Purugganan M.D."/>
        </authorList>
    </citation>
    <scope>NUCLEOTIDE SEQUENCE [LARGE SCALE GENOMIC DNA]</scope>
    <source>
        <strain evidence="3">cv. Khalas</strain>
    </source>
</reference>
<dbReference type="InterPro" id="IPR008700">
    <property type="entry name" value="TypeIII_avirulence_cleave"/>
</dbReference>
<feature type="compositionally biased region" description="Polar residues" evidence="1">
    <location>
        <begin position="222"/>
        <end position="236"/>
    </location>
</feature>
<name>A0A8B7CA88_PHODC</name>
<sequence length="256" mass="27937">MAQQAHVPKFGNWETASTVPYTQYFENARKNKGGAKMINPNDPDQNPEAYADDVSPVQAPPVRAGTNPGAPGLKDGRSTRREDGDFRRTTELPLRNEAMGRKPPADPPHRRHGDRGSHGRLHERPGKINAGDPSSLHPSYQARSGSRGGAHASSLERKVSSEGHGPFPTTPGRSRKKSGGQGYETPEKDLTVPRFGAWDESNPSSGDNYTGIFNKLREIRASPTSNATDVPSYSNGRQRDRSPENKKCSCLSWLGK</sequence>
<dbReference type="AlphaFoldDB" id="A0A8B7CA88"/>
<dbReference type="InterPro" id="IPR040387">
    <property type="entry name" value="RIN4/NOI4"/>
</dbReference>
<gene>
    <name evidence="4" type="primary">LOC103710827</name>
</gene>
<dbReference type="PANTHER" id="PTHR33159:SF101">
    <property type="entry name" value="OS04G0379600 PROTEIN"/>
    <property type="match status" value="1"/>
</dbReference>
<feature type="domain" description="RIN4 pathogenic type III effector avirulence factor Avr cleavage site" evidence="2">
    <location>
        <begin position="4"/>
        <end position="32"/>
    </location>
</feature>
<dbReference type="OrthoDB" id="1109067at2759"/>